<evidence type="ECO:0000313" key="2">
    <source>
        <dbReference type="EMBL" id="CRX37467.1"/>
    </source>
</evidence>
<dbReference type="RefSeq" id="WP_098037321.1">
    <property type="nucleotide sequence ID" value="NZ_CWGJ01000001.1"/>
</dbReference>
<feature type="region of interest" description="Disordered" evidence="1">
    <location>
        <begin position="16"/>
        <end position="51"/>
    </location>
</feature>
<dbReference type="Proteomes" id="UP000220251">
    <property type="component" value="Unassembled WGS sequence"/>
</dbReference>
<protein>
    <submittedName>
        <fullName evidence="2">Uncharacterized protein</fullName>
    </submittedName>
</protein>
<gene>
    <name evidence="2" type="ORF">ELAC_0105</name>
</gene>
<name>A0A0H5DN27_9BACT</name>
<evidence type="ECO:0000313" key="3">
    <source>
        <dbReference type="Proteomes" id="UP000220251"/>
    </source>
</evidence>
<feature type="region of interest" description="Disordered" evidence="1">
    <location>
        <begin position="80"/>
        <end position="118"/>
    </location>
</feature>
<reference evidence="3" key="1">
    <citation type="submission" date="2015-06" db="EMBL/GenBank/DDBJ databases">
        <authorList>
            <person name="Bertelli C."/>
        </authorList>
    </citation>
    <scope>NUCLEOTIDE SEQUENCE [LARGE SCALE GENOMIC DNA]</scope>
    <source>
        <strain evidence="3">CRIB-30</strain>
    </source>
</reference>
<proteinExistence type="predicted"/>
<organism evidence="2 3">
    <name type="scientific">Estrella lausannensis</name>
    <dbReference type="NCBI Taxonomy" id="483423"/>
    <lineage>
        <taxon>Bacteria</taxon>
        <taxon>Pseudomonadati</taxon>
        <taxon>Chlamydiota</taxon>
        <taxon>Chlamydiia</taxon>
        <taxon>Parachlamydiales</taxon>
        <taxon>Candidatus Criblamydiaceae</taxon>
        <taxon>Estrella</taxon>
    </lineage>
</organism>
<evidence type="ECO:0000256" key="1">
    <source>
        <dbReference type="SAM" id="MobiDB-lite"/>
    </source>
</evidence>
<keyword evidence="3" id="KW-1185">Reference proteome</keyword>
<dbReference type="AlphaFoldDB" id="A0A0H5DN27"/>
<sequence>MSPINSFIRAFVGNASDSKPSKVKEGKDTVKNWRGKKVAPKETSPVSQADQQMKALQKTLLGKDPLAEPAQTQVPVLKNKKVSSGGKAPKKVKDAFPKTKANSESMSLDKSATASKSDAPVDLLTSSAKQAELQQKRAVQKALHEKENAEFGTDGKFISIDHLMDNLDFGSNTLSPREEQFIRLAERQLPSLNKAKIGYEMMERMARKFNPDSYPKMELNIGGVAYQASDLRGQDYKFIVRASGMEKGESLLKMFDEHKLWGPNFCASVISDDIDYYMANETIGFVMAVDPKNIYLTNPTDIQSPTYNPSRDGEEARLFTTEFNATYKKLTVVNAYVEQLSKNAGMGGVKNDYMKAQRLRVFQEQLKVEQKGIEEELGAIPTEKLSKKKRTAVRERQEVLLKALNENLMTQEGVKTSLAKIEKKHEHLRGPGQMGSFVDVLSLPEFTLKQMVDHYQNKEWGSQKRQEAEYQKIFGREGSDIVGELKKSLDLISNIQEQEDKTSEKGESFPVFRRAFRPILGPDEILSETMRPSFQDQHGRLPYNELNIHLEKEDERKNRPSEVSALIISQASLESCQKDPKKMEHLQKTLNKAKEMNIPILIKS</sequence>
<feature type="compositionally biased region" description="Basic and acidic residues" evidence="1">
    <location>
        <begin position="19"/>
        <end position="31"/>
    </location>
</feature>
<feature type="compositionally biased region" description="Polar residues" evidence="1">
    <location>
        <begin position="100"/>
        <end position="116"/>
    </location>
</feature>
<dbReference type="OrthoDB" id="10011173at2"/>
<accession>A0A0H5DN27</accession>
<dbReference type="EMBL" id="CWGJ01000001">
    <property type="protein sequence ID" value="CRX37467.1"/>
    <property type="molecule type" value="Genomic_DNA"/>
</dbReference>